<evidence type="ECO:0000256" key="1">
    <source>
        <dbReference type="SAM" id="MobiDB-lite"/>
    </source>
</evidence>
<comment type="caution">
    <text evidence="2">The sequence shown here is derived from an EMBL/GenBank/DDBJ whole genome shotgun (WGS) entry which is preliminary data.</text>
</comment>
<dbReference type="EMBL" id="JAGQHS010000030">
    <property type="protein sequence ID" value="MCA9755720.1"/>
    <property type="molecule type" value="Genomic_DNA"/>
</dbReference>
<reference evidence="2" key="2">
    <citation type="journal article" date="2021" name="Microbiome">
        <title>Successional dynamics and alternative stable states in a saline activated sludge microbial community over 9 years.</title>
        <authorList>
            <person name="Wang Y."/>
            <person name="Ye J."/>
            <person name="Ju F."/>
            <person name="Liu L."/>
            <person name="Boyd J.A."/>
            <person name="Deng Y."/>
            <person name="Parks D.H."/>
            <person name="Jiang X."/>
            <person name="Yin X."/>
            <person name="Woodcroft B.J."/>
            <person name="Tyson G.W."/>
            <person name="Hugenholtz P."/>
            <person name="Polz M.F."/>
            <person name="Zhang T."/>
        </authorList>
    </citation>
    <scope>NUCLEOTIDE SEQUENCE</scope>
    <source>
        <strain evidence="2">HKST-UBA02</strain>
    </source>
</reference>
<name>A0A956SCT6_UNCEI</name>
<reference evidence="2" key="1">
    <citation type="submission" date="2020-04" db="EMBL/GenBank/DDBJ databases">
        <authorList>
            <person name="Zhang T."/>
        </authorList>
    </citation>
    <scope>NUCLEOTIDE SEQUENCE</scope>
    <source>
        <strain evidence="2">HKST-UBA02</strain>
    </source>
</reference>
<proteinExistence type="predicted"/>
<evidence type="ECO:0000313" key="2">
    <source>
        <dbReference type="EMBL" id="MCA9755720.1"/>
    </source>
</evidence>
<protein>
    <submittedName>
        <fullName evidence="2">Uncharacterized protein</fullName>
    </submittedName>
</protein>
<feature type="region of interest" description="Disordered" evidence="1">
    <location>
        <begin position="28"/>
        <end position="77"/>
    </location>
</feature>
<dbReference type="Proteomes" id="UP000739538">
    <property type="component" value="Unassembled WGS sequence"/>
</dbReference>
<accession>A0A956SCT6</accession>
<gene>
    <name evidence="2" type="ORF">KDA27_07960</name>
</gene>
<evidence type="ECO:0000313" key="3">
    <source>
        <dbReference type="Proteomes" id="UP000739538"/>
    </source>
</evidence>
<sequence length="108" mass="11371">MKPIATPIRTSFLITLSATVVLFTTGFSTPGGGVLPNQRPAGPIECDGTPFEEPELNPHVPDVPKDPGMPLGGSEAAASSLSSETFGETANVGWMVRVLAFYLSRVRL</sequence>
<organism evidence="2 3">
    <name type="scientific">Eiseniibacteriota bacterium</name>
    <dbReference type="NCBI Taxonomy" id="2212470"/>
    <lineage>
        <taxon>Bacteria</taxon>
        <taxon>Candidatus Eiseniibacteriota</taxon>
    </lineage>
</organism>
<dbReference type="AlphaFoldDB" id="A0A956SCT6"/>